<name>A0AC61R5P5_9FIRM</name>
<reference evidence="1" key="1">
    <citation type="submission" date="2019-04" db="EMBL/GenBank/DDBJ databases">
        <title>Microbes associate with the intestines of laboratory mice.</title>
        <authorList>
            <person name="Navarre W."/>
            <person name="Wong E."/>
            <person name="Huang K."/>
            <person name="Tropini C."/>
            <person name="Ng K."/>
            <person name="Yu B."/>
        </authorList>
    </citation>
    <scope>NUCLEOTIDE SEQUENCE</scope>
    <source>
        <strain evidence="1">NM09_H32</strain>
    </source>
</reference>
<accession>A0AC61R5P5</accession>
<evidence type="ECO:0000313" key="2">
    <source>
        <dbReference type="Proteomes" id="UP000308836"/>
    </source>
</evidence>
<organism evidence="1 2">
    <name type="scientific">Dubosiella muris</name>
    <dbReference type="NCBI Taxonomy" id="3038133"/>
    <lineage>
        <taxon>Bacteria</taxon>
        <taxon>Bacillati</taxon>
        <taxon>Bacillota</taxon>
        <taxon>Erysipelotrichia</taxon>
        <taxon>Erysipelotrichales</taxon>
        <taxon>Erysipelotrichaceae</taxon>
        <taxon>Dubosiella</taxon>
    </lineage>
</organism>
<proteinExistence type="predicted"/>
<evidence type="ECO:0000313" key="1">
    <source>
        <dbReference type="EMBL" id="TGY65378.1"/>
    </source>
</evidence>
<gene>
    <name evidence="1" type="ORF">E5336_08805</name>
</gene>
<protein>
    <submittedName>
        <fullName evidence="1">Cof-type HAD-IIB family hydrolase</fullName>
    </submittedName>
</protein>
<dbReference type="Proteomes" id="UP000308836">
    <property type="component" value="Unassembled WGS sequence"/>
</dbReference>
<sequence length="256" mass="28119">MIKVAFFDIDGTLLPFGASRLSNDCARALNALQKNGVKLVIATGRPLSVVPVFDNVRFDGILCFNGQMFFANDECVFQIPMDPQEVEQVIANARQAGYGVCLATENGMAINFANANLRRYVNNDSLVDLARFEQMRQETVYQILVGMHYDDAPVLLPATRQTKVTYWCDYGLDVIPKDGGKDQGLLRVARHFGAEPSETIAFGDGLNDLDMLRKAGIGVAMGNAMEGLKNAADYVTRTVEEEGVAFALRHFGLLPD</sequence>
<keyword evidence="2" id="KW-1185">Reference proteome</keyword>
<dbReference type="EMBL" id="SRYG01000018">
    <property type="protein sequence ID" value="TGY65378.1"/>
    <property type="molecule type" value="Genomic_DNA"/>
</dbReference>
<comment type="caution">
    <text evidence="1">The sequence shown here is derived from an EMBL/GenBank/DDBJ whole genome shotgun (WGS) entry which is preliminary data.</text>
</comment>
<keyword evidence="1" id="KW-0378">Hydrolase</keyword>